<dbReference type="Pfam" id="PF05656">
    <property type="entry name" value="DUF805"/>
    <property type="match status" value="1"/>
</dbReference>
<dbReference type="OrthoDB" id="9812349at2"/>
<evidence type="ECO:0000256" key="1">
    <source>
        <dbReference type="SAM" id="Phobius"/>
    </source>
</evidence>
<comment type="caution">
    <text evidence="2">The sequence shown here is derived from an EMBL/GenBank/DDBJ whole genome shotgun (WGS) entry which is preliminary data.</text>
</comment>
<dbReference type="EMBL" id="AZHO01000038">
    <property type="protein sequence ID" value="KMT57834.1"/>
    <property type="molecule type" value="Genomic_DNA"/>
</dbReference>
<name>A0A0J8GAJ0_9LIST</name>
<dbReference type="PANTHER" id="PTHR34980:SF2">
    <property type="entry name" value="INNER MEMBRANE PROTEIN YHAH-RELATED"/>
    <property type="match status" value="1"/>
</dbReference>
<dbReference type="Proteomes" id="UP000052258">
    <property type="component" value="Unassembled WGS sequence"/>
</dbReference>
<feature type="transmembrane region" description="Helical" evidence="1">
    <location>
        <begin position="64"/>
        <end position="86"/>
    </location>
</feature>
<keyword evidence="1" id="KW-0812">Transmembrane</keyword>
<gene>
    <name evidence="2" type="ORF">X560_2532</name>
</gene>
<dbReference type="PATRIC" id="fig|1430899.3.peg.2583"/>
<dbReference type="RefSeq" id="WP_007476414.1">
    <property type="nucleotide sequence ID" value="NZ_KQ130623.1"/>
</dbReference>
<keyword evidence="1" id="KW-1133">Transmembrane helix</keyword>
<evidence type="ECO:0008006" key="4">
    <source>
        <dbReference type="Google" id="ProtNLM"/>
    </source>
</evidence>
<evidence type="ECO:0000313" key="3">
    <source>
        <dbReference type="Proteomes" id="UP000052258"/>
    </source>
</evidence>
<sequence length="143" mass="16094">MGFLEAYKSFWRNYVNFSGRSSRSEYWYVFLWNIIIVAVFYILMLIVGLSSVTAAMSTSSPEEVFAAMFAGPMLFIMLLFWLYGLANIIPALSLSIRRLHDSGKSGWFILLGLIPFVGSIIVIVFMCLPSVEDGGKKGDEYGF</sequence>
<accession>A0A0J8GAJ0</accession>
<proteinExistence type="predicted"/>
<dbReference type="GO" id="GO:0005886">
    <property type="term" value="C:plasma membrane"/>
    <property type="evidence" value="ECO:0007669"/>
    <property type="project" value="TreeGrafter"/>
</dbReference>
<keyword evidence="3" id="KW-1185">Reference proteome</keyword>
<reference evidence="2 3" key="1">
    <citation type="journal article" date="2015" name="Genome Biol. Evol.">
        <title>Comparative Genomics of Listeria Sensu Lato: Genus-Wide Differences in Evolutionary Dynamics and the Progressive Gain of Complex, Potentially Pathogenicity-Related Traits through Lateral Gene Transfer.</title>
        <authorList>
            <person name="Chiara M."/>
            <person name="Caruso M."/>
            <person name="D'Erchia A.M."/>
            <person name="Manzari C."/>
            <person name="Fraccalvieri R."/>
            <person name="Goffredo E."/>
            <person name="Latorre L."/>
            <person name="Miccolupo A."/>
            <person name="Padalino I."/>
            <person name="Santagada G."/>
            <person name="Chiocco D."/>
            <person name="Pesole G."/>
            <person name="Horner D.S."/>
            <person name="Parisi A."/>
        </authorList>
    </citation>
    <scope>NUCLEOTIDE SEQUENCE [LARGE SCALE GENOMIC DNA]</scope>
    <source>
        <strain evidence="2 3">1991</strain>
    </source>
</reference>
<feature type="transmembrane region" description="Helical" evidence="1">
    <location>
        <begin position="26"/>
        <end position="52"/>
    </location>
</feature>
<dbReference type="AlphaFoldDB" id="A0A0J8GAJ0"/>
<feature type="transmembrane region" description="Helical" evidence="1">
    <location>
        <begin position="106"/>
        <end position="128"/>
    </location>
</feature>
<organism evidence="2 3">
    <name type="scientific">Listeria fleischmannii 1991</name>
    <dbReference type="NCBI Taxonomy" id="1430899"/>
    <lineage>
        <taxon>Bacteria</taxon>
        <taxon>Bacillati</taxon>
        <taxon>Bacillota</taxon>
        <taxon>Bacilli</taxon>
        <taxon>Bacillales</taxon>
        <taxon>Listeriaceae</taxon>
        <taxon>Listeria</taxon>
    </lineage>
</organism>
<evidence type="ECO:0000313" key="2">
    <source>
        <dbReference type="EMBL" id="KMT57834.1"/>
    </source>
</evidence>
<protein>
    <recommendedName>
        <fullName evidence="4">DUF805 domain-containing protein</fullName>
    </recommendedName>
</protein>
<dbReference type="PANTHER" id="PTHR34980">
    <property type="entry name" value="INNER MEMBRANE PROTEIN-RELATED-RELATED"/>
    <property type="match status" value="1"/>
</dbReference>
<keyword evidence="1" id="KW-0472">Membrane</keyword>
<dbReference type="InterPro" id="IPR008523">
    <property type="entry name" value="DUF805"/>
</dbReference>